<dbReference type="PIRSF" id="PIRSF017292">
    <property type="entry name" value="UCP017292_Znf_CHY"/>
    <property type="match status" value="1"/>
</dbReference>
<dbReference type="AlphaFoldDB" id="A0A845FC48"/>
<dbReference type="PANTHER" id="PTHR28082">
    <property type="entry name" value="ZINC FINGER PROTEIN"/>
    <property type="match status" value="1"/>
</dbReference>
<dbReference type="PANTHER" id="PTHR28082:SF1">
    <property type="entry name" value="HELPER OF TIM PROTEIN 13"/>
    <property type="match status" value="1"/>
</dbReference>
<dbReference type="EMBL" id="WMFA01000003">
    <property type="protein sequence ID" value="MYL71449.1"/>
    <property type="molecule type" value="Genomic_DNA"/>
</dbReference>
<keyword evidence="3" id="KW-0862">Zinc</keyword>
<sequence length="107" mass="12477">MRDAPLVKGNQVDTETRCAHYHSEVDVIAIRFYCCGEYYACYSCHQEEAGHEPQRWPKSSWEERAILCGSCDHELTIDEYMKSSQCPVCQHGFNEGCQLHYPLYFDM</sequence>
<dbReference type="OrthoDB" id="882119at2"/>
<feature type="domain" description="CHY-type" evidence="4">
    <location>
        <begin position="11"/>
        <end position="91"/>
    </location>
</feature>
<evidence type="ECO:0000313" key="6">
    <source>
        <dbReference type="Proteomes" id="UP000450457"/>
    </source>
</evidence>
<gene>
    <name evidence="5" type="ORF">GLW00_11320</name>
</gene>
<dbReference type="InterPro" id="IPR008913">
    <property type="entry name" value="Znf_CHY"/>
</dbReference>
<accession>A0A845FC48</accession>
<protein>
    <recommendedName>
        <fullName evidence="4">CHY-type domain-containing protein</fullName>
    </recommendedName>
</protein>
<evidence type="ECO:0000256" key="3">
    <source>
        <dbReference type="ARBA" id="ARBA00022833"/>
    </source>
</evidence>
<dbReference type="GeneID" id="78007592"/>
<evidence type="ECO:0000259" key="4">
    <source>
        <dbReference type="PROSITE" id="PS51266"/>
    </source>
</evidence>
<comment type="caution">
    <text evidence="5">The sequence shown here is derived from an EMBL/GenBank/DDBJ whole genome shotgun (WGS) entry which is preliminary data.</text>
</comment>
<dbReference type="RefSeq" id="WP_160914125.1">
    <property type="nucleotide sequence ID" value="NZ_WMFA01000003.1"/>
</dbReference>
<dbReference type="Proteomes" id="UP000450457">
    <property type="component" value="Unassembled WGS sequence"/>
</dbReference>
<dbReference type="SUPFAM" id="SSF161219">
    <property type="entry name" value="CHY zinc finger-like"/>
    <property type="match status" value="1"/>
</dbReference>
<dbReference type="GO" id="GO:0008270">
    <property type="term" value="F:zinc ion binding"/>
    <property type="evidence" value="ECO:0007669"/>
    <property type="project" value="UniProtKB-KW"/>
</dbReference>
<evidence type="ECO:0000313" key="5">
    <source>
        <dbReference type="EMBL" id="MYL71449.1"/>
    </source>
</evidence>
<keyword evidence="1" id="KW-0479">Metal-binding</keyword>
<dbReference type="Pfam" id="PF05495">
    <property type="entry name" value="zf-CHY"/>
    <property type="match status" value="1"/>
</dbReference>
<proteinExistence type="predicted"/>
<evidence type="ECO:0000256" key="1">
    <source>
        <dbReference type="ARBA" id="ARBA00022723"/>
    </source>
</evidence>
<dbReference type="InterPro" id="IPR052604">
    <property type="entry name" value="Mito_Tim_assembly_helper"/>
</dbReference>
<reference evidence="5 6" key="1">
    <citation type="submission" date="2019-11" db="EMBL/GenBank/DDBJ databases">
        <title>Genome sequences of 17 halophilic strains isolated from different environments.</title>
        <authorList>
            <person name="Furrow R.E."/>
        </authorList>
    </citation>
    <scope>NUCLEOTIDE SEQUENCE [LARGE SCALE GENOMIC DNA]</scope>
    <source>
        <strain evidence="5 6">SL-4</strain>
    </source>
</reference>
<evidence type="ECO:0000256" key="2">
    <source>
        <dbReference type="ARBA" id="ARBA00022771"/>
    </source>
</evidence>
<organism evidence="5 6">
    <name type="scientific">Halobacillus litoralis</name>
    <dbReference type="NCBI Taxonomy" id="45668"/>
    <lineage>
        <taxon>Bacteria</taxon>
        <taxon>Bacillati</taxon>
        <taxon>Bacillota</taxon>
        <taxon>Bacilli</taxon>
        <taxon>Bacillales</taxon>
        <taxon>Bacillaceae</taxon>
        <taxon>Halobacillus</taxon>
    </lineage>
</organism>
<keyword evidence="2" id="KW-0863">Zinc-finger</keyword>
<dbReference type="InterPro" id="IPR016694">
    <property type="entry name" value="UCP017292"/>
</dbReference>
<name>A0A845FC48_9BACI</name>
<dbReference type="InterPro" id="IPR037274">
    <property type="entry name" value="Znf_CHY_sf"/>
</dbReference>
<dbReference type="GO" id="GO:0045041">
    <property type="term" value="P:protein import into mitochondrial intermembrane space"/>
    <property type="evidence" value="ECO:0007669"/>
    <property type="project" value="TreeGrafter"/>
</dbReference>
<dbReference type="PROSITE" id="PS51266">
    <property type="entry name" value="ZF_CHY"/>
    <property type="match status" value="1"/>
</dbReference>